<proteinExistence type="inferred from homology"/>
<dbReference type="PANTHER" id="PTHR13806">
    <property type="entry name" value="FLOTILLIN-RELATED"/>
    <property type="match status" value="1"/>
</dbReference>
<organism evidence="3 4">
    <name type="scientific">Eumeta variegata</name>
    <name type="common">Bagworm moth</name>
    <name type="synonym">Eumeta japonica</name>
    <dbReference type="NCBI Taxonomy" id="151549"/>
    <lineage>
        <taxon>Eukaryota</taxon>
        <taxon>Metazoa</taxon>
        <taxon>Ecdysozoa</taxon>
        <taxon>Arthropoda</taxon>
        <taxon>Hexapoda</taxon>
        <taxon>Insecta</taxon>
        <taxon>Pterygota</taxon>
        <taxon>Neoptera</taxon>
        <taxon>Endopterygota</taxon>
        <taxon>Lepidoptera</taxon>
        <taxon>Glossata</taxon>
        <taxon>Ditrysia</taxon>
        <taxon>Tineoidea</taxon>
        <taxon>Psychidae</taxon>
        <taxon>Oiketicinae</taxon>
        <taxon>Eumeta</taxon>
    </lineage>
</organism>
<gene>
    <name evidence="3" type="primary">Flo2</name>
    <name evidence="3" type="ORF">EVAR_27159_1</name>
</gene>
<dbReference type="PANTHER" id="PTHR13806:SF46">
    <property type="entry name" value="FLOTILLIN-1-RELATED"/>
    <property type="match status" value="1"/>
</dbReference>
<dbReference type="GO" id="GO:0045661">
    <property type="term" value="P:regulation of myoblast differentiation"/>
    <property type="evidence" value="ECO:0007669"/>
    <property type="project" value="TreeGrafter"/>
</dbReference>
<comment type="caution">
    <text evidence="3">The sequence shown here is derived from an EMBL/GenBank/DDBJ whole genome shotgun (WGS) entry which is preliminary data.</text>
</comment>
<dbReference type="GO" id="GO:0016600">
    <property type="term" value="C:flotillin complex"/>
    <property type="evidence" value="ECO:0007669"/>
    <property type="project" value="TreeGrafter"/>
</dbReference>
<dbReference type="InterPro" id="IPR036013">
    <property type="entry name" value="Band_7/SPFH_dom_sf"/>
</dbReference>
<dbReference type="AlphaFoldDB" id="A0A4C1VYU2"/>
<dbReference type="GO" id="GO:0072659">
    <property type="term" value="P:protein localization to plasma membrane"/>
    <property type="evidence" value="ECO:0007669"/>
    <property type="project" value="TreeGrafter"/>
</dbReference>
<protein>
    <submittedName>
        <fullName evidence="3">Flotillin-2</fullName>
    </submittedName>
</protein>
<name>A0A4C1VYU2_EUMVA</name>
<dbReference type="SUPFAM" id="SSF117892">
    <property type="entry name" value="Band 7/SPFH domain"/>
    <property type="match status" value="1"/>
</dbReference>
<dbReference type="STRING" id="151549.A0A4C1VYU2"/>
<dbReference type="GO" id="GO:0031410">
    <property type="term" value="C:cytoplasmic vesicle"/>
    <property type="evidence" value="ECO:0007669"/>
    <property type="project" value="TreeGrafter"/>
</dbReference>
<accession>A0A4C1VYU2</accession>
<evidence type="ECO:0000313" key="4">
    <source>
        <dbReference type="Proteomes" id="UP000299102"/>
    </source>
</evidence>
<evidence type="ECO:0000313" key="3">
    <source>
        <dbReference type="EMBL" id="GBP43991.1"/>
    </source>
</evidence>
<dbReference type="EMBL" id="BGZK01000445">
    <property type="protein sequence ID" value="GBP43991.1"/>
    <property type="molecule type" value="Genomic_DNA"/>
</dbReference>
<dbReference type="Proteomes" id="UP000299102">
    <property type="component" value="Unassembled WGS sequence"/>
</dbReference>
<dbReference type="InterPro" id="IPR027705">
    <property type="entry name" value="Flotillin_fam"/>
</dbReference>
<dbReference type="GO" id="GO:0002020">
    <property type="term" value="F:protease binding"/>
    <property type="evidence" value="ECO:0007669"/>
    <property type="project" value="TreeGrafter"/>
</dbReference>
<keyword evidence="4" id="KW-1185">Reference proteome</keyword>
<dbReference type="Gene3D" id="3.30.479.30">
    <property type="entry name" value="Band 7 domain"/>
    <property type="match status" value="1"/>
</dbReference>
<evidence type="ECO:0000256" key="2">
    <source>
        <dbReference type="SAM" id="MobiDB-lite"/>
    </source>
</evidence>
<dbReference type="CDD" id="cd03399">
    <property type="entry name" value="SPFH_flotillin"/>
    <property type="match status" value="1"/>
</dbReference>
<sequence>MTEIGKFVRGRLGRIGRIVTTVERLTDERALPVVCCGRQGMLSVGFTKVLDYSAPSVAFTVSGARRGETCAGARTSLGFDNGHLLRLTHFFEPDCILLHPFLSIVIARATENVQSETRAVAPAGAILNRKRVARARLQREFQFLPTLTQRGGRRDCCIDSFHICRVTLPLCHTHVTRRTGGNGPKGCFRLTFLKLDSDSGEAFIFSIGIRPRRKIYHSYGLNYNNSTQIFVNSLDCRRSEENGVSRVGETRPRWGTTVCLASAAALAPRSRPRRPPEKLEGERGTPTGTAGGAGPCSEARRAVSASRNYLNRGLTGVMSFASVNALTAGRLFRIRISNLIVSRHGGPSTTLMISVVVGPSLSFITMPRGGYCYRVYRTRCLSSHCEGKTLTESFVLAVYINTPNTSLRPTIGRDRQIVHCVSSNIEESEQGRVTFKHILLREKKKRCDVERRRNRAIHSGAAGVVQETATRARRYSTMHEILLLYDFPRIFLREDWHNVYVYLINVEMCEDDFDIVSASLWLSRALFGYSTRIDRLDRKRVLGEFLIYWKLNTRKQSRLLKHKFCGCFGSTNKRTIVGGWAWAWWLVTDVQRISLEVMTLNPMCEYVETAQGVPLTVTGVAQCKIMKADELLTTACEQFLGKTVKEIKMTILQTLEGHLRAILGHLFNSQLTLYKIPGHYTEIRHSRLCFTRNNNTVWNRRIPNRHNTDLLHMLPWYSALDSTILAAIGAHAPPLRPVPFPRASAALACSVLRVWRVRRDEVN</sequence>
<reference evidence="3 4" key="1">
    <citation type="journal article" date="2019" name="Commun. Biol.">
        <title>The bagworm genome reveals a unique fibroin gene that provides high tensile strength.</title>
        <authorList>
            <person name="Kono N."/>
            <person name="Nakamura H."/>
            <person name="Ohtoshi R."/>
            <person name="Tomita M."/>
            <person name="Numata K."/>
            <person name="Arakawa K."/>
        </authorList>
    </citation>
    <scope>NUCLEOTIDE SEQUENCE [LARGE SCALE GENOMIC DNA]</scope>
</reference>
<feature type="compositionally biased region" description="Basic and acidic residues" evidence="2">
    <location>
        <begin position="274"/>
        <end position="283"/>
    </location>
</feature>
<feature type="region of interest" description="Disordered" evidence="2">
    <location>
        <begin position="265"/>
        <end position="297"/>
    </location>
</feature>
<dbReference type="OrthoDB" id="6080404at2759"/>
<comment type="similarity">
    <text evidence="1">Belongs to the band 7/mec-2 family. Flotillin subfamily.</text>
</comment>
<evidence type="ECO:0000256" key="1">
    <source>
        <dbReference type="RuleBase" id="RU366054"/>
    </source>
</evidence>